<dbReference type="EMBL" id="BQFW01000002">
    <property type="protein sequence ID" value="GJJ69642.1"/>
    <property type="molecule type" value="Genomic_DNA"/>
</dbReference>
<proteinExistence type="predicted"/>
<dbReference type="SUPFAM" id="SSF55811">
    <property type="entry name" value="Nudix"/>
    <property type="match status" value="1"/>
</dbReference>
<dbReference type="InterPro" id="IPR015797">
    <property type="entry name" value="NUDIX_hydrolase-like_dom_sf"/>
</dbReference>
<dbReference type="Gene3D" id="3.90.79.10">
    <property type="entry name" value="Nucleoside Triphosphate Pyrophosphohydrolase"/>
    <property type="match status" value="1"/>
</dbReference>
<accession>A0A9P3H404</accession>
<reference evidence="3" key="1">
    <citation type="submission" date="2021-11" db="EMBL/GenBank/DDBJ databases">
        <authorList>
            <person name="Herlambang A."/>
            <person name="Guo Y."/>
            <person name="Takashima Y."/>
            <person name="Nishizawa T."/>
        </authorList>
    </citation>
    <scope>NUCLEOTIDE SEQUENCE</scope>
    <source>
        <strain evidence="3">E1425</strain>
    </source>
</reference>
<reference evidence="3" key="2">
    <citation type="journal article" date="2022" name="Microbiol. Resour. Announc.">
        <title>Whole-Genome Sequence of Entomortierella parvispora E1425, a Mucoromycotan Fungus Associated with Burkholderiaceae-Related Endosymbiotic Bacteria.</title>
        <authorList>
            <person name="Herlambang A."/>
            <person name="Guo Y."/>
            <person name="Takashima Y."/>
            <person name="Narisawa K."/>
            <person name="Ohta H."/>
            <person name="Nishizawa T."/>
        </authorList>
    </citation>
    <scope>NUCLEOTIDE SEQUENCE</scope>
    <source>
        <strain evidence="3">E1425</strain>
    </source>
</reference>
<sequence>MLSQKSRQALDTLKEYSPYIDHYQTSKRSAVLVALVANPEGELEVILTVRSSALRTNAGDSAFPGGKKDPEDADLIATAKREAFEEVGLPISEPEFLTSFPPILSRHMQVVTPIVAFCPHLATQDVRKKLYPNPGEVVAIFTAPLESFLSPNPPECHESFDMDWIFSPHRIHRFERCGRHNFLLGQPDGQSSSTGYREAKKAASLGALATRVEEGMPSTFSPPTLPLPEELENSGTGKVEEDEEEEEEAGRAVDRSKAGWPVYGLTASVLIEVATVAYQREPDFEVYAPGQMIDQDKITEWYNGKYGPSARM</sequence>
<dbReference type="GO" id="GO:0015938">
    <property type="term" value="P:coenzyme A catabolic process"/>
    <property type="evidence" value="ECO:0007669"/>
    <property type="project" value="TreeGrafter"/>
</dbReference>
<dbReference type="OrthoDB" id="10260614at2759"/>
<evidence type="ECO:0000259" key="2">
    <source>
        <dbReference type="PROSITE" id="PS51462"/>
    </source>
</evidence>
<dbReference type="AlphaFoldDB" id="A0A9P3H404"/>
<organism evidence="3 4">
    <name type="scientific">Entomortierella parvispora</name>
    <dbReference type="NCBI Taxonomy" id="205924"/>
    <lineage>
        <taxon>Eukaryota</taxon>
        <taxon>Fungi</taxon>
        <taxon>Fungi incertae sedis</taxon>
        <taxon>Mucoromycota</taxon>
        <taxon>Mortierellomycotina</taxon>
        <taxon>Mortierellomycetes</taxon>
        <taxon>Mortierellales</taxon>
        <taxon>Mortierellaceae</taxon>
        <taxon>Entomortierella</taxon>
    </lineage>
</organism>
<evidence type="ECO:0000313" key="4">
    <source>
        <dbReference type="Proteomes" id="UP000827284"/>
    </source>
</evidence>
<dbReference type="InterPro" id="IPR045121">
    <property type="entry name" value="CoAse"/>
</dbReference>
<gene>
    <name evidence="3" type="ORF">EMPS_01990</name>
</gene>
<comment type="caution">
    <text evidence="3">The sequence shown here is derived from an EMBL/GenBank/DDBJ whole genome shotgun (WGS) entry which is preliminary data.</text>
</comment>
<dbReference type="GO" id="GO:0010945">
    <property type="term" value="F:coenzyme A diphosphatase activity"/>
    <property type="evidence" value="ECO:0007669"/>
    <property type="project" value="InterPro"/>
</dbReference>
<dbReference type="PANTHER" id="PTHR12992">
    <property type="entry name" value="NUDIX HYDROLASE"/>
    <property type="match status" value="1"/>
</dbReference>
<feature type="domain" description="Nudix hydrolase" evidence="2">
    <location>
        <begin position="26"/>
        <end position="167"/>
    </location>
</feature>
<evidence type="ECO:0000256" key="1">
    <source>
        <dbReference type="SAM" id="MobiDB-lite"/>
    </source>
</evidence>
<feature type="region of interest" description="Disordered" evidence="1">
    <location>
        <begin position="215"/>
        <end position="254"/>
    </location>
</feature>
<evidence type="ECO:0000313" key="3">
    <source>
        <dbReference type="EMBL" id="GJJ69642.1"/>
    </source>
</evidence>
<name>A0A9P3H404_9FUNG</name>
<protein>
    <submittedName>
        <fullName evidence="3">Peroxisomal coenzyme A diphosphatase NUDT7</fullName>
    </submittedName>
</protein>
<dbReference type="PROSITE" id="PS51462">
    <property type="entry name" value="NUDIX"/>
    <property type="match status" value="1"/>
</dbReference>
<dbReference type="InterPro" id="IPR000086">
    <property type="entry name" value="NUDIX_hydrolase_dom"/>
</dbReference>
<dbReference type="CDD" id="cd03426">
    <property type="entry name" value="NUDIX_CoAse_Nudt7"/>
    <property type="match status" value="1"/>
</dbReference>
<dbReference type="Pfam" id="PF00293">
    <property type="entry name" value="NUDIX"/>
    <property type="match status" value="1"/>
</dbReference>
<dbReference type="Proteomes" id="UP000827284">
    <property type="component" value="Unassembled WGS sequence"/>
</dbReference>
<keyword evidence="4" id="KW-1185">Reference proteome</keyword>
<dbReference type="PANTHER" id="PTHR12992:SF45">
    <property type="entry name" value="NUDIX HYDROLASE DOMAIN-CONTAINING PROTEIN"/>
    <property type="match status" value="1"/>
</dbReference>